<dbReference type="Proteomes" id="UP000236161">
    <property type="component" value="Unassembled WGS sequence"/>
</dbReference>
<feature type="compositionally biased region" description="Polar residues" evidence="1">
    <location>
        <begin position="26"/>
        <end position="36"/>
    </location>
</feature>
<gene>
    <name evidence="2" type="ORF">AXF42_Ash020201</name>
</gene>
<accession>A0A2H9ZWX0</accession>
<feature type="compositionally biased region" description="Basic residues" evidence="1">
    <location>
        <begin position="43"/>
        <end position="52"/>
    </location>
</feature>
<sequence length="104" mass="11561">MARKLGPRRGCQAKEEARPTKGRATRANSWNPQETGDTCRPGRNSRRSRGQKRLGINAHKCLSATQNSGNPIRFFDAFSTRLGRGGDAVSTRFRRGLNSLATRF</sequence>
<evidence type="ECO:0000313" key="2">
    <source>
        <dbReference type="EMBL" id="PKA47798.1"/>
    </source>
</evidence>
<proteinExistence type="predicted"/>
<name>A0A2H9ZWX0_9ASPA</name>
<organism evidence="2 3">
    <name type="scientific">Apostasia shenzhenica</name>
    <dbReference type="NCBI Taxonomy" id="1088818"/>
    <lineage>
        <taxon>Eukaryota</taxon>
        <taxon>Viridiplantae</taxon>
        <taxon>Streptophyta</taxon>
        <taxon>Embryophyta</taxon>
        <taxon>Tracheophyta</taxon>
        <taxon>Spermatophyta</taxon>
        <taxon>Magnoliopsida</taxon>
        <taxon>Liliopsida</taxon>
        <taxon>Asparagales</taxon>
        <taxon>Orchidaceae</taxon>
        <taxon>Apostasioideae</taxon>
        <taxon>Apostasia</taxon>
    </lineage>
</organism>
<dbReference type="AlphaFoldDB" id="A0A2H9ZWX0"/>
<dbReference type="EMBL" id="KZ453086">
    <property type="protein sequence ID" value="PKA47798.1"/>
    <property type="molecule type" value="Genomic_DNA"/>
</dbReference>
<evidence type="ECO:0000313" key="3">
    <source>
        <dbReference type="Proteomes" id="UP000236161"/>
    </source>
</evidence>
<reference evidence="2 3" key="1">
    <citation type="journal article" date="2017" name="Nature">
        <title>The Apostasia genome and the evolution of orchids.</title>
        <authorList>
            <person name="Zhang G.Q."/>
            <person name="Liu K.W."/>
            <person name="Li Z."/>
            <person name="Lohaus R."/>
            <person name="Hsiao Y.Y."/>
            <person name="Niu S.C."/>
            <person name="Wang J.Y."/>
            <person name="Lin Y.C."/>
            <person name="Xu Q."/>
            <person name="Chen L.J."/>
            <person name="Yoshida K."/>
            <person name="Fujiwara S."/>
            <person name="Wang Z.W."/>
            <person name="Zhang Y.Q."/>
            <person name="Mitsuda N."/>
            <person name="Wang M."/>
            <person name="Liu G.H."/>
            <person name="Pecoraro L."/>
            <person name="Huang H.X."/>
            <person name="Xiao X.J."/>
            <person name="Lin M."/>
            <person name="Wu X.Y."/>
            <person name="Wu W.L."/>
            <person name="Chen Y.Y."/>
            <person name="Chang S.B."/>
            <person name="Sakamoto S."/>
            <person name="Ohme-Takagi M."/>
            <person name="Yagi M."/>
            <person name="Zeng S.J."/>
            <person name="Shen C.Y."/>
            <person name="Yeh C.M."/>
            <person name="Luo Y.B."/>
            <person name="Tsai W.C."/>
            <person name="Van de Peer Y."/>
            <person name="Liu Z.J."/>
        </authorList>
    </citation>
    <scope>NUCLEOTIDE SEQUENCE [LARGE SCALE GENOMIC DNA]</scope>
    <source>
        <strain evidence="3">cv. Shenzhen</strain>
        <tissue evidence="2">Stem</tissue>
    </source>
</reference>
<evidence type="ECO:0000256" key="1">
    <source>
        <dbReference type="SAM" id="MobiDB-lite"/>
    </source>
</evidence>
<feature type="region of interest" description="Disordered" evidence="1">
    <location>
        <begin position="1"/>
        <end position="54"/>
    </location>
</feature>
<protein>
    <submittedName>
        <fullName evidence="2">Uncharacterized protein</fullName>
    </submittedName>
</protein>
<keyword evidence="3" id="KW-1185">Reference proteome</keyword>